<sequence length="140" mass="15815">MISTRHSVKTGSLITRGILIVVLFWLIEAVVHVFAFGQGDIVDQLFTRNPREIMTRSVFVALLAAFGIYAQIMIRRSRRFEDELRRAKGAAESANRAKSEFLANMSHELRTPLNSIIGFSQILSNQTFGPLGNPRYLEYA</sequence>
<keyword evidence="5" id="KW-0902">Two-component regulatory system</keyword>
<evidence type="ECO:0000256" key="4">
    <source>
        <dbReference type="ARBA" id="ARBA00022777"/>
    </source>
</evidence>
<evidence type="ECO:0000256" key="2">
    <source>
        <dbReference type="ARBA" id="ARBA00012438"/>
    </source>
</evidence>
<dbReference type="InterPro" id="IPR050736">
    <property type="entry name" value="Sensor_HK_Regulatory"/>
</dbReference>
<dbReference type="Pfam" id="PF00512">
    <property type="entry name" value="HisKA"/>
    <property type="match status" value="1"/>
</dbReference>
<keyword evidence="4" id="KW-0418">Kinase</keyword>
<reference evidence="8" key="1">
    <citation type="journal article" date="2015" name="Nature">
        <title>Complex archaea that bridge the gap between prokaryotes and eukaryotes.</title>
        <authorList>
            <person name="Spang A."/>
            <person name="Saw J.H."/>
            <person name="Jorgensen S.L."/>
            <person name="Zaremba-Niedzwiedzka K."/>
            <person name="Martijn J."/>
            <person name="Lind A.E."/>
            <person name="van Eijk R."/>
            <person name="Schleper C."/>
            <person name="Guy L."/>
            <person name="Ettema T.J."/>
        </authorList>
    </citation>
    <scope>NUCLEOTIDE SEQUENCE</scope>
</reference>
<proteinExistence type="predicted"/>
<name>A0A0F9IDE0_9ZZZZ</name>
<evidence type="ECO:0000256" key="6">
    <source>
        <dbReference type="SAM" id="Phobius"/>
    </source>
</evidence>
<dbReference type="GO" id="GO:0000155">
    <property type="term" value="F:phosphorelay sensor kinase activity"/>
    <property type="evidence" value="ECO:0007669"/>
    <property type="project" value="InterPro"/>
</dbReference>
<dbReference type="PANTHER" id="PTHR43711:SF1">
    <property type="entry name" value="HISTIDINE KINASE 1"/>
    <property type="match status" value="1"/>
</dbReference>
<keyword evidence="6" id="KW-1133">Transmembrane helix</keyword>
<feature type="transmembrane region" description="Helical" evidence="6">
    <location>
        <begin position="12"/>
        <end position="37"/>
    </location>
</feature>
<dbReference type="PANTHER" id="PTHR43711">
    <property type="entry name" value="TWO-COMPONENT HISTIDINE KINASE"/>
    <property type="match status" value="1"/>
</dbReference>
<organism evidence="8">
    <name type="scientific">marine sediment metagenome</name>
    <dbReference type="NCBI Taxonomy" id="412755"/>
    <lineage>
        <taxon>unclassified sequences</taxon>
        <taxon>metagenomes</taxon>
        <taxon>ecological metagenomes</taxon>
    </lineage>
</organism>
<gene>
    <name evidence="8" type="ORF">LCGC14_1955260</name>
</gene>
<accession>A0A0F9IDE0</accession>
<keyword evidence="6" id="KW-0472">Membrane</keyword>
<evidence type="ECO:0000259" key="7">
    <source>
        <dbReference type="Pfam" id="PF00512"/>
    </source>
</evidence>
<dbReference type="EMBL" id="LAZR01021422">
    <property type="protein sequence ID" value="KKL85387.1"/>
    <property type="molecule type" value="Genomic_DNA"/>
</dbReference>
<evidence type="ECO:0000256" key="1">
    <source>
        <dbReference type="ARBA" id="ARBA00000085"/>
    </source>
</evidence>
<dbReference type="AlphaFoldDB" id="A0A0F9IDE0"/>
<dbReference type="InterPro" id="IPR036097">
    <property type="entry name" value="HisK_dim/P_sf"/>
</dbReference>
<feature type="domain" description="Signal transduction histidine kinase dimerisation/phosphoacceptor" evidence="7">
    <location>
        <begin position="97"/>
        <end position="130"/>
    </location>
</feature>
<feature type="transmembrane region" description="Helical" evidence="6">
    <location>
        <begin position="57"/>
        <end position="74"/>
    </location>
</feature>
<feature type="non-terminal residue" evidence="8">
    <location>
        <position position="140"/>
    </location>
</feature>
<dbReference type="InterPro" id="IPR003661">
    <property type="entry name" value="HisK_dim/P_dom"/>
</dbReference>
<dbReference type="CDD" id="cd00082">
    <property type="entry name" value="HisKA"/>
    <property type="match status" value="1"/>
</dbReference>
<protein>
    <recommendedName>
        <fullName evidence="2">histidine kinase</fullName>
        <ecNumber evidence="2">2.7.13.3</ecNumber>
    </recommendedName>
</protein>
<keyword evidence="6" id="KW-0812">Transmembrane</keyword>
<dbReference type="EC" id="2.7.13.3" evidence="2"/>
<comment type="caution">
    <text evidence="8">The sequence shown here is derived from an EMBL/GenBank/DDBJ whole genome shotgun (WGS) entry which is preliminary data.</text>
</comment>
<dbReference type="SUPFAM" id="SSF47384">
    <property type="entry name" value="Homodimeric domain of signal transducing histidine kinase"/>
    <property type="match status" value="1"/>
</dbReference>
<evidence type="ECO:0000313" key="8">
    <source>
        <dbReference type="EMBL" id="KKL85387.1"/>
    </source>
</evidence>
<evidence type="ECO:0000256" key="3">
    <source>
        <dbReference type="ARBA" id="ARBA00022679"/>
    </source>
</evidence>
<keyword evidence="3" id="KW-0808">Transferase</keyword>
<comment type="catalytic activity">
    <reaction evidence="1">
        <text>ATP + protein L-histidine = ADP + protein N-phospho-L-histidine.</text>
        <dbReference type="EC" id="2.7.13.3"/>
    </reaction>
</comment>
<dbReference type="Gene3D" id="1.10.287.130">
    <property type="match status" value="1"/>
</dbReference>
<evidence type="ECO:0000256" key="5">
    <source>
        <dbReference type="ARBA" id="ARBA00023012"/>
    </source>
</evidence>